<feature type="region of interest" description="Disordered" evidence="5">
    <location>
        <begin position="167"/>
        <end position="203"/>
    </location>
</feature>
<feature type="domain" description="C2H2-type" evidence="6">
    <location>
        <begin position="102"/>
        <end position="124"/>
    </location>
</feature>
<organism evidence="7 8">
    <name type="scientific">Batrachochytrium salamandrivorans</name>
    <dbReference type="NCBI Taxonomy" id="1357716"/>
    <lineage>
        <taxon>Eukaryota</taxon>
        <taxon>Fungi</taxon>
        <taxon>Fungi incertae sedis</taxon>
        <taxon>Chytridiomycota</taxon>
        <taxon>Chytridiomycota incertae sedis</taxon>
        <taxon>Chytridiomycetes</taxon>
        <taxon>Rhizophydiales</taxon>
        <taxon>Rhizophydiales incertae sedis</taxon>
        <taxon>Batrachochytrium</taxon>
    </lineage>
</organism>
<dbReference type="Proteomes" id="UP001648503">
    <property type="component" value="Unassembled WGS sequence"/>
</dbReference>
<evidence type="ECO:0000313" key="8">
    <source>
        <dbReference type="Proteomes" id="UP001648503"/>
    </source>
</evidence>
<dbReference type="PANTHER" id="PTHR45986">
    <property type="entry name" value="ZINC FINGER MATRIN-TYPE PROTEIN 2"/>
    <property type="match status" value="1"/>
</dbReference>
<feature type="compositionally biased region" description="Basic and acidic residues" evidence="5">
    <location>
        <begin position="167"/>
        <end position="194"/>
    </location>
</feature>
<protein>
    <recommendedName>
        <fullName evidence="6">C2H2-type domain-containing protein</fullName>
    </recommendedName>
</protein>
<keyword evidence="3" id="KW-0862">Zinc</keyword>
<sequence>MTDRSKGVYKESAIGGDTSSFSRTWDKAEYERRALLRQAGQLPSQKPSQQQQQALSADPAEDDKAGSSSLITARTADLGFTSAVGKTVIIQTSDGAQPGFHCDVCDRTYRDNMGFLDHINSIQHLQAKGHIMRTARSTVEQVEARLLFHKLAKENNVTIDFKAERVKRQRKEEQDRIDKKELKKKRKEDSKKANSEAVDTNVDGDMAAMMGFGGFGSTKPS</sequence>
<evidence type="ECO:0000256" key="4">
    <source>
        <dbReference type="ARBA" id="ARBA00023242"/>
    </source>
</evidence>
<name>A0ABQ8FL44_9FUNG</name>
<evidence type="ECO:0000256" key="1">
    <source>
        <dbReference type="ARBA" id="ARBA00022723"/>
    </source>
</evidence>
<evidence type="ECO:0000256" key="5">
    <source>
        <dbReference type="SAM" id="MobiDB-lite"/>
    </source>
</evidence>
<dbReference type="EMBL" id="JAFCIX010000055">
    <property type="protein sequence ID" value="KAH6599918.1"/>
    <property type="molecule type" value="Genomic_DNA"/>
</dbReference>
<dbReference type="SUPFAM" id="SSF57667">
    <property type="entry name" value="beta-beta-alpha zinc fingers"/>
    <property type="match status" value="1"/>
</dbReference>
<proteinExistence type="predicted"/>
<dbReference type="PROSITE" id="PS00028">
    <property type="entry name" value="ZINC_FINGER_C2H2_1"/>
    <property type="match status" value="1"/>
</dbReference>
<evidence type="ECO:0000256" key="2">
    <source>
        <dbReference type="ARBA" id="ARBA00022771"/>
    </source>
</evidence>
<gene>
    <name evidence="7" type="ORF">BASA50_002692</name>
</gene>
<comment type="caution">
    <text evidence="7">The sequence shown here is derived from an EMBL/GenBank/DDBJ whole genome shotgun (WGS) entry which is preliminary data.</text>
</comment>
<reference evidence="7 8" key="1">
    <citation type="submission" date="2021-02" db="EMBL/GenBank/DDBJ databases">
        <title>Variation within the Batrachochytrium salamandrivorans European outbreak.</title>
        <authorList>
            <person name="Kelly M."/>
            <person name="Pasmans F."/>
            <person name="Shea T.P."/>
            <person name="Munoz J.F."/>
            <person name="Carranza S."/>
            <person name="Cuomo C.A."/>
            <person name="Martel A."/>
        </authorList>
    </citation>
    <scope>NUCLEOTIDE SEQUENCE [LARGE SCALE GENOMIC DNA]</scope>
    <source>
        <strain evidence="7 8">AMFP18/2</strain>
    </source>
</reference>
<keyword evidence="4" id="KW-0539">Nucleus</keyword>
<feature type="region of interest" description="Disordered" evidence="5">
    <location>
        <begin position="36"/>
        <end position="68"/>
    </location>
</feature>
<feature type="region of interest" description="Disordered" evidence="5">
    <location>
        <begin position="1"/>
        <end position="22"/>
    </location>
</feature>
<feature type="compositionally biased region" description="Low complexity" evidence="5">
    <location>
        <begin position="41"/>
        <end position="58"/>
    </location>
</feature>
<dbReference type="InterPro" id="IPR013087">
    <property type="entry name" value="Znf_C2H2_type"/>
</dbReference>
<dbReference type="InterPro" id="IPR036236">
    <property type="entry name" value="Znf_C2H2_sf"/>
</dbReference>
<keyword evidence="1" id="KW-0479">Metal-binding</keyword>
<evidence type="ECO:0000313" key="7">
    <source>
        <dbReference type="EMBL" id="KAH6599918.1"/>
    </source>
</evidence>
<dbReference type="PANTHER" id="PTHR45986:SF1">
    <property type="entry name" value="ZINC FINGER MATRIN-TYPE PROTEIN 2"/>
    <property type="match status" value="1"/>
</dbReference>
<dbReference type="InterPro" id="IPR040107">
    <property type="entry name" value="Snu23"/>
</dbReference>
<evidence type="ECO:0000259" key="6">
    <source>
        <dbReference type="PROSITE" id="PS00028"/>
    </source>
</evidence>
<keyword evidence="2" id="KW-0863">Zinc-finger</keyword>
<evidence type="ECO:0000256" key="3">
    <source>
        <dbReference type="ARBA" id="ARBA00022833"/>
    </source>
</evidence>
<keyword evidence="8" id="KW-1185">Reference proteome</keyword>
<accession>A0ABQ8FL44</accession>